<feature type="domain" description="Carbohydrate kinase PfkB" evidence="5">
    <location>
        <begin position="2"/>
        <end position="111"/>
    </location>
</feature>
<dbReference type="InterPro" id="IPR002139">
    <property type="entry name" value="Ribo/fructo_kinase"/>
</dbReference>
<dbReference type="PROSITE" id="PS00584">
    <property type="entry name" value="PFKB_KINASES_2"/>
    <property type="match status" value="1"/>
</dbReference>
<evidence type="ECO:0000256" key="3">
    <source>
        <dbReference type="ARBA" id="ARBA00022777"/>
    </source>
</evidence>
<evidence type="ECO:0000256" key="2">
    <source>
        <dbReference type="ARBA" id="ARBA00022679"/>
    </source>
</evidence>
<dbReference type="InterPro" id="IPR002173">
    <property type="entry name" value="Carboh/pur_kinase_PfkB_CS"/>
</dbReference>
<dbReference type="SUPFAM" id="SSF53613">
    <property type="entry name" value="Ribokinase-like"/>
    <property type="match status" value="1"/>
</dbReference>
<keyword evidence="3 4" id="KW-0418">Kinase</keyword>
<protein>
    <submittedName>
        <fullName evidence="6">Sugar or nucleoside kinase, ribokinase family</fullName>
    </submittedName>
</protein>
<proteinExistence type="inferred from homology"/>
<comment type="similarity">
    <text evidence="1 4">Belongs to the carbohydrate kinase PfkB family.</text>
</comment>
<dbReference type="PRINTS" id="PR00990">
    <property type="entry name" value="RIBOKINASE"/>
</dbReference>
<evidence type="ECO:0000256" key="1">
    <source>
        <dbReference type="ARBA" id="ARBA00010688"/>
    </source>
</evidence>
<name>A0A1W2DAZ1_KIBAR</name>
<dbReference type="Proteomes" id="UP000192674">
    <property type="component" value="Unassembled WGS sequence"/>
</dbReference>
<dbReference type="InterPro" id="IPR052562">
    <property type="entry name" value="Ketohexokinase-related"/>
</dbReference>
<dbReference type="EMBL" id="FWXV01000002">
    <property type="protein sequence ID" value="SMC94625.1"/>
    <property type="molecule type" value="Genomic_DNA"/>
</dbReference>
<organism evidence="6 7">
    <name type="scientific">Kibdelosporangium aridum</name>
    <dbReference type="NCBI Taxonomy" id="2030"/>
    <lineage>
        <taxon>Bacteria</taxon>
        <taxon>Bacillati</taxon>
        <taxon>Actinomycetota</taxon>
        <taxon>Actinomycetes</taxon>
        <taxon>Pseudonocardiales</taxon>
        <taxon>Pseudonocardiaceae</taxon>
        <taxon>Kibdelosporangium</taxon>
    </lineage>
</organism>
<feature type="domain" description="Carbohydrate kinase PfkB" evidence="5">
    <location>
        <begin position="185"/>
        <end position="262"/>
    </location>
</feature>
<dbReference type="Gene3D" id="3.40.1190.20">
    <property type="match status" value="1"/>
</dbReference>
<reference evidence="6 7" key="1">
    <citation type="submission" date="2017-04" db="EMBL/GenBank/DDBJ databases">
        <authorList>
            <person name="Afonso C.L."/>
            <person name="Miller P.J."/>
            <person name="Scott M.A."/>
            <person name="Spackman E."/>
            <person name="Goraichik I."/>
            <person name="Dimitrov K.M."/>
            <person name="Suarez D.L."/>
            <person name="Swayne D.E."/>
        </authorList>
    </citation>
    <scope>NUCLEOTIDE SEQUENCE [LARGE SCALE GENOMIC DNA]</scope>
    <source>
        <strain evidence="6 7">DSM 43828</strain>
    </source>
</reference>
<evidence type="ECO:0000313" key="7">
    <source>
        <dbReference type="Proteomes" id="UP000192674"/>
    </source>
</evidence>
<gene>
    <name evidence="6" type="ORF">SAMN05661093_03068</name>
</gene>
<evidence type="ECO:0000256" key="4">
    <source>
        <dbReference type="RuleBase" id="RU003704"/>
    </source>
</evidence>
<keyword evidence="7" id="KW-1185">Reference proteome</keyword>
<dbReference type="PANTHER" id="PTHR42774:SF3">
    <property type="entry name" value="KETOHEXOKINASE"/>
    <property type="match status" value="1"/>
</dbReference>
<accession>A0A1W2DAZ1</accession>
<dbReference type="GO" id="GO:0016301">
    <property type="term" value="F:kinase activity"/>
    <property type="evidence" value="ECO:0007669"/>
    <property type="project" value="UniProtKB-KW"/>
</dbReference>
<keyword evidence="2 4" id="KW-0808">Transferase</keyword>
<dbReference type="InterPro" id="IPR011611">
    <property type="entry name" value="PfkB_dom"/>
</dbReference>
<dbReference type="PANTHER" id="PTHR42774">
    <property type="entry name" value="PHOSPHOTRANSFERASE SYSTEM TRANSPORT PROTEIN"/>
    <property type="match status" value="1"/>
</dbReference>
<sequence>MILAVGLCTVDLVQRVDVLPVPGQKVQSGSVELVAGGPAANAAITIAALGASVRLVTALGSHPLADLAKRDLAQYGVEVVDVLPDRVEPPTVSAVSVRNSDGERTVVSHNASGITVSADIDLSDVDTVLLDGHHPALALKAARADVPVVLDAGSRKPVFGELLPMVDVCACSSAFQDPVDCPVVTRTHDADPVQWFVGSDRGEIPVPQVEAKDTSGAGDVWHGALALGVARLRRVPEAADMPDLIRYANRIAGVRVQHEGASWRDELR</sequence>
<dbReference type="InterPro" id="IPR029056">
    <property type="entry name" value="Ribokinase-like"/>
</dbReference>
<evidence type="ECO:0000313" key="6">
    <source>
        <dbReference type="EMBL" id="SMC94625.1"/>
    </source>
</evidence>
<evidence type="ECO:0000259" key="5">
    <source>
        <dbReference type="Pfam" id="PF00294"/>
    </source>
</evidence>
<dbReference type="AlphaFoldDB" id="A0A1W2DAZ1"/>
<dbReference type="Pfam" id="PF00294">
    <property type="entry name" value="PfkB"/>
    <property type="match status" value="2"/>
</dbReference>